<evidence type="ECO:0000256" key="2">
    <source>
        <dbReference type="ARBA" id="ARBA00023015"/>
    </source>
</evidence>
<comment type="caution">
    <text evidence="6">The sequence shown here is derived from an EMBL/GenBank/DDBJ whole genome shotgun (WGS) entry which is preliminary data.</text>
</comment>
<protein>
    <submittedName>
        <fullName evidence="6">LysR substrate-binding domain-containing protein</fullName>
    </submittedName>
</protein>
<dbReference type="PRINTS" id="PR00039">
    <property type="entry name" value="HTHLYSR"/>
</dbReference>
<dbReference type="PROSITE" id="PS50931">
    <property type="entry name" value="HTH_LYSR"/>
    <property type="match status" value="1"/>
</dbReference>
<reference evidence="7" key="1">
    <citation type="journal article" date="2019" name="Int. J. Syst. Evol. Microbiol.">
        <title>The Global Catalogue of Microorganisms (GCM) 10K type strain sequencing project: providing services to taxonomists for standard genome sequencing and annotation.</title>
        <authorList>
            <consortium name="The Broad Institute Genomics Platform"/>
            <consortium name="The Broad Institute Genome Sequencing Center for Infectious Disease"/>
            <person name="Wu L."/>
            <person name="Ma J."/>
        </authorList>
    </citation>
    <scope>NUCLEOTIDE SEQUENCE [LARGE SCALE GENOMIC DNA]</scope>
    <source>
        <strain evidence="7">CGMCC 4.1469</strain>
    </source>
</reference>
<dbReference type="PANTHER" id="PTHR30346">
    <property type="entry name" value="TRANSCRIPTIONAL DUAL REGULATOR HCAR-RELATED"/>
    <property type="match status" value="1"/>
</dbReference>
<evidence type="ECO:0000313" key="6">
    <source>
        <dbReference type="EMBL" id="MFC5458069.1"/>
    </source>
</evidence>
<keyword evidence="2" id="KW-0805">Transcription regulation</keyword>
<proteinExistence type="inferred from homology"/>
<keyword evidence="4" id="KW-0804">Transcription</keyword>
<dbReference type="Gene3D" id="1.10.10.10">
    <property type="entry name" value="Winged helix-like DNA-binding domain superfamily/Winged helix DNA-binding domain"/>
    <property type="match status" value="1"/>
</dbReference>
<dbReference type="Gene3D" id="3.40.190.10">
    <property type="entry name" value="Periplasmic binding protein-like II"/>
    <property type="match status" value="2"/>
</dbReference>
<keyword evidence="3" id="KW-0238">DNA-binding</keyword>
<feature type="domain" description="HTH lysR-type" evidence="5">
    <location>
        <begin position="1"/>
        <end position="58"/>
    </location>
</feature>
<dbReference type="InterPro" id="IPR005119">
    <property type="entry name" value="LysR_subst-bd"/>
</dbReference>
<evidence type="ECO:0000259" key="5">
    <source>
        <dbReference type="PROSITE" id="PS50931"/>
    </source>
</evidence>
<dbReference type="InterPro" id="IPR036390">
    <property type="entry name" value="WH_DNA-bd_sf"/>
</dbReference>
<evidence type="ECO:0000256" key="1">
    <source>
        <dbReference type="ARBA" id="ARBA00009437"/>
    </source>
</evidence>
<sequence>MELRHLRYFVAVAEALSFSRAATRLRLAQPSLSTQIRDLEEELGLQLLERNRNHVALTDAGTVFLREARAVLTRADKAVARAKEAAAGTTGELRVGSMGPLTISFLPACLTRLHAALPKARISVQETGPSDQLAQIAAGRVHIGFIPEIFAKLSAAKKLVVRNILRSPLIVLVSEHHPLARRGTVRLRELEDETFLHILMYGSDAQRVWTREICRSIGFLPQFGSAASNAENLVTMVAAGAGVALIPKIAERTGTPGCAALLVTDKSLHYDLCAVYDENFPSALRDTFLGIVEEEAKKVESQVAVR</sequence>
<evidence type="ECO:0000256" key="3">
    <source>
        <dbReference type="ARBA" id="ARBA00023125"/>
    </source>
</evidence>
<dbReference type="PANTHER" id="PTHR30346:SF0">
    <property type="entry name" value="HCA OPERON TRANSCRIPTIONAL ACTIVATOR HCAR"/>
    <property type="match status" value="1"/>
</dbReference>
<dbReference type="SUPFAM" id="SSF46785">
    <property type="entry name" value="Winged helix' DNA-binding domain"/>
    <property type="match status" value="1"/>
</dbReference>
<evidence type="ECO:0000313" key="7">
    <source>
        <dbReference type="Proteomes" id="UP001596052"/>
    </source>
</evidence>
<comment type="similarity">
    <text evidence="1">Belongs to the LysR transcriptional regulatory family.</text>
</comment>
<dbReference type="EMBL" id="JBHSMQ010000015">
    <property type="protein sequence ID" value="MFC5458069.1"/>
    <property type="molecule type" value="Genomic_DNA"/>
</dbReference>
<gene>
    <name evidence="6" type="ORF">ACFQDI_24580</name>
</gene>
<dbReference type="SUPFAM" id="SSF53850">
    <property type="entry name" value="Periplasmic binding protein-like II"/>
    <property type="match status" value="1"/>
</dbReference>
<dbReference type="Proteomes" id="UP001596052">
    <property type="component" value="Unassembled WGS sequence"/>
</dbReference>
<organism evidence="6 7">
    <name type="scientific">Prosthecobacter fluviatilis</name>
    <dbReference type="NCBI Taxonomy" id="445931"/>
    <lineage>
        <taxon>Bacteria</taxon>
        <taxon>Pseudomonadati</taxon>
        <taxon>Verrucomicrobiota</taxon>
        <taxon>Verrucomicrobiia</taxon>
        <taxon>Verrucomicrobiales</taxon>
        <taxon>Verrucomicrobiaceae</taxon>
        <taxon>Prosthecobacter</taxon>
    </lineage>
</organism>
<dbReference type="CDD" id="cd08414">
    <property type="entry name" value="PBP2_LTTR_aromatics_like"/>
    <property type="match status" value="1"/>
</dbReference>
<dbReference type="RefSeq" id="WP_377172034.1">
    <property type="nucleotide sequence ID" value="NZ_JBHSMQ010000015.1"/>
</dbReference>
<accession>A0ABW0KXF0</accession>
<dbReference type="InterPro" id="IPR000847">
    <property type="entry name" value="LysR_HTH_N"/>
</dbReference>
<dbReference type="InterPro" id="IPR036388">
    <property type="entry name" value="WH-like_DNA-bd_sf"/>
</dbReference>
<dbReference type="Pfam" id="PF00126">
    <property type="entry name" value="HTH_1"/>
    <property type="match status" value="1"/>
</dbReference>
<dbReference type="Pfam" id="PF03466">
    <property type="entry name" value="LysR_substrate"/>
    <property type="match status" value="1"/>
</dbReference>
<keyword evidence="7" id="KW-1185">Reference proteome</keyword>
<evidence type="ECO:0000256" key="4">
    <source>
        <dbReference type="ARBA" id="ARBA00023163"/>
    </source>
</evidence>
<name>A0ABW0KXF0_9BACT</name>